<organism evidence="2 3">
    <name type="scientific">Porites evermanni</name>
    <dbReference type="NCBI Taxonomy" id="104178"/>
    <lineage>
        <taxon>Eukaryota</taxon>
        <taxon>Metazoa</taxon>
        <taxon>Cnidaria</taxon>
        <taxon>Anthozoa</taxon>
        <taxon>Hexacorallia</taxon>
        <taxon>Scleractinia</taxon>
        <taxon>Fungiina</taxon>
        <taxon>Poritidae</taxon>
        <taxon>Porites</taxon>
    </lineage>
</organism>
<evidence type="ECO:0000313" key="3">
    <source>
        <dbReference type="Proteomes" id="UP001159427"/>
    </source>
</evidence>
<accession>A0ABN8SHX9</accession>
<protein>
    <submittedName>
        <fullName evidence="2">Uncharacterized protein</fullName>
    </submittedName>
</protein>
<comment type="caution">
    <text evidence="2">The sequence shown here is derived from an EMBL/GenBank/DDBJ whole genome shotgun (WGS) entry which is preliminary data.</text>
</comment>
<evidence type="ECO:0000313" key="2">
    <source>
        <dbReference type="EMBL" id="CAH3190620.1"/>
    </source>
</evidence>
<evidence type="ECO:0000256" key="1">
    <source>
        <dbReference type="SAM" id="MobiDB-lite"/>
    </source>
</evidence>
<name>A0ABN8SHX9_9CNID</name>
<dbReference type="EMBL" id="CALNXI010002771">
    <property type="protein sequence ID" value="CAH3190620.1"/>
    <property type="molecule type" value="Genomic_DNA"/>
</dbReference>
<reference evidence="2 3" key="1">
    <citation type="submission" date="2022-05" db="EMBL/GenBank/DDBJ databases">
        <authorList>
            <consortium name="Genoscope - CEA"/>
            <person name="William W."/>
        </authorList>
    </citation>
    <scope>NUCLEOTIDE SEQUENCE [LARGE SCALE GENOMIC DNA]</scope>
</reference>
<keyword evidence="3" id="KW-1185">Reference proteome</keyword>
<gene>
    <name evidence="2" type="ORF">PEVE_00020667</name>
</gene>
<sequence length="286" mass="32519">MKKRKEARQKAVEECRVLKAELYRNKRKIDRLQTKVSDSRIALADITNGAPNNQLQLGNNDTSARTRPPTILVDGKSNMPPRTVAKRRHETLTHASAIHGTSKNNPDPAFDGIRFEISVEQLTQLSVAACEHYLVNALFLCSSVNPTVWTIEHIIPAHTKDVHKKYGQGLGIVTMEGREAKHIALKKLSENTFFHRRWYEIFKYEFVMLVWLPEQGFDLSTFKHNGIYIPNRVFSDTRFCYCSLEKTDASDEKCSFCGDPIMALIQQSVEQGKVLPQIAHQVSLVP</sequence>
<proteinExistence type="predicted"/>
<dbReference type="Proteomes" id="UP001159427">
    <property type="component" value="Unassembled WGS sequence"/>
</dbReference>
<feature type="compositionally biased region" description="Polar residues" evidence="1">
    <location>
        <begin position="50"/>
        <end position="65"/>
    </location>
</feature>
<feature type="region of interest" description="Disordered" evidence="1">
    <location>
        <begin position="50"/>
        <end position="81"/>
    </location>
</feature>